<dbReference type="Pfam" id="PF06884">
    <property type="entry name" value="DUF1264"/>
    <property type="match status" value="1"/>
</dbReference>
<dbReference type="PANTHER" id="PTHR31360:SF0">
    <property type="entry name" value="OIL BODY-ASSOCIATED PROTEIN 1B"/>
    <property type="match status" value="1"/>
</dbReference>
<keyword evidence="3" id="KW-1185">Reference proteome</keyword>
<dbReference type="InterPro" id="IPR010686">
    <property type="entry name" value="OBAP-like"/>
</dbReference>
<evidence type="ECO:0000256" key="1">
    <source>
        <dbReference type="SAM" id="Phobius"/>
    </source>
</evidence>
<comment type="caution">
    <text evidence="2">The sequence shown here is derived from an EMBL/GenBank/DDBJ whole genome shotgun (WGS) entry which is preliminary data.</text>
</comment>
<dbReference type="Proteomes" id="UP000238034">
    <property type="component" value="Unassembled WGS sequence"/>
</dbReference>
<name>A0A2T0UBL3_9SPHI</name>
<dbReference type="EMBL" id="PVTH01000001">
    <property type="protein sequence ID" value="PRY55331.1"/>
    <property type="molecule type" value="Genomic_DNA"/>
</dbReference>
<keyword evidence="1" id="KW-1133">Transmembrane helix</keyword>
<evidence type="ECO:0000313" key="2">
    <source>
        <dbReference type="EMBL" id="PRY55331.1"/>
    </source>
</evidence>
<evidence type="ECO:0000313" key="3">
    <source>
        <dbReference type="Proteomes" id="UP000238034"/>
    </source>
</evidence>
<keyword evidence="1" id="KW-0472">Membrane</keyword>
<feature type="transmembrane region" description="Helical" evidence="1">
    <location>
        <begin position="9"/>
        <end position="29"/>
    </location>
</feature>
<dbReference type="AlphaFoldDB" id="A0A2T0UBL3"/>
<protein>
    <submittedName>
        <fullName evidence="2">Uncharacterized protein DUF1264</fullName>
    </submittedName>
</protein>
<dbReference type="PANTHER" id="PTHR31360">
    <property type="match status" value="1"/>
</dbReference>
<sequence length="266" mass="30063">MRAEGVNFLIYLLTMKNVPILLCAAVYLASCGGNNTPSNVQAPGDEKTAKDRLLETGADLLQNKNPLRHFNTYLDGFHFYNGNPEAQMEAHHYVQQLNEDVHQAIIFDGNGKDAKIMGIEYIISEALFKKLPEEEKKLWHSHQYEVKSGTLIAPGIPQAAEHELMEKLVSTYGKTIHTWHTDQERSLPLGSPMLMMGFTKDGQIHPHLVEERDKRFGVSTAEIREQRKDIVAPPVAKGANAWERAEIRQFMISNKADSAQHKHQIK</sequence>
<gene>
    <name evidence="2" type="ORF">B0I27_101300</name>
</gene>
<reference evidence="2 3" key="1">
    <citation type="submission" date="2018-03" db="EMBL/GenBank/DDBJ databases">
        <title>Genomic Encyclopedia of Type Strains, Phase III (KMG-III): the genomes of soil and plant-associated and newly described type strains.</title>
        <authorList>
            <person name="Whitman W."/>
        </authorList>
    </citation>
    <scope>NUCLEOTIDE SEQUENCE [LARGE SCALE GENOMIC DNA]</scope>
    <source>
        <strain evidence="2 3">CGMCC 1.9313</strain>
    </source>
</reference>
<organism evidence="2 3">
    <name type="scientific">Arcticibacter pallidicorallinus</name>
    <dbReference type="NCBI Taxonomy" id="1259464"/>
    <lineage>
        <taxon>Bacteria</taxon>
        <taxon>Pseudomonadati</taxon>
        <taxon>Bacteroidota</taxon>
        <taxon>Sphingobacteriia</taxon>
        <taxon>Sphingobacteriales</taxon>
        <taxon>Sphingobacteriaceae</taxon>
        <taxon>Arcticibacter</taxon>
    </lineage>
</organism>
<proteinExistence type="predicted"/>
<accession>A0A2T0UBL3</accession>
<keyword evidence="1" id="KW-0812">Transmembrane</keyword>